<feature type="region of interest" description="Disordered" evidence="5">
    <location>
        <begin position="30"/>
        <end position="57"/>
    </location>
</feature>
<evidence type="ECO:0000313" key="9">
    <source>
        <dbReference type="Proteomes" id="UP000190409"/>
    </source>
</evidence>
<feature type="compositionally biased region" description="Acidic residues" evidence="5">
    <location>
        <begin position="34"/>
        <end position="43"/>
    </location>
</feature>
<dbReference type="PROSITE" id="PS51257">
    <property type="entry name" value="PROKAR_LIPOPROTEIN"/>
    <property type="match status" value="1"/>
</dbReference>
<evidence type="ECO:0000256" key="1">
    <source>
        <dbReference type="ARBA" id="ARBA00004193"/>
    </source>
</evidence>
<evidence type="ECO:0000259" key="7">
    <source>
        <dbReference type="Pfam" id="PF00496"/>
    </source>
</evidence>
<dbReference type="PIRSF" id="PIRSF002741">
    <property type="entry name" value="MppA"/>
    <property type="match status" value="1"/>
</dbReference>
<evidence type="ECO:0000256" key="3">
    <source>
        <dbReference type="ARBA" id="ARBA00022448"/>
    </source>
</evidence>
<dbReference type="PANTHER" id="PTHR30290">
    <property type="entry name" value="PERIPLASMIC BINDING COMPONENT OF ABC TRANSPORTER"/>
    <property type="match status" value="1"/>
</dbReference>
<reference evidence="8 9" key="1">
    <citation type="submission" date="2017-01" db="EMBL/GenBank/DDBJ databases">
        <title>Complete Genome Sequence of Dolosigranulum pigrum isolated from a Patient with interstitial lung disease.</title>
        <authorList>
            <person name="Mukhopadhyay R."/>
            <person name="Joaquin J."/>
            <person name="Hogue R."/>
            <person name="Fitzgerald S."/>
            <person name="Jospin G."/>
            <person name="Eisen J.A."/>
            <person name="Chaturvedi V."/>
        </authorList>
    </citation>
    <scope>NUCLEOTIDE SEQUENCE [LARGE SCALE GENOMIC DNA]</scope>
    <source>
        <strain evidence="8 9">15S00348</strain>
    </source>
</reference>
<comment type="subcellular location">
    <subcellularLocation>
        <location evidence="1">Cell membrane</location>
        <topology evidence="1">Lipid-anchor</topology>
    </subcellularLocation>
</comment>
<dbReference type="Pfam" id="PF00496">
    <property type="entry name" value="SBP_bac_5"/>
    <property type="match status" value="1"/>
</dbReference>
<dbReference type="SUPFAM" id="SSF53850">
    <property type="entry name" value="Periplasmic binding protein-like II"/>
    <property type="match status" value="1"/>
</dbReference>
<evidence type="ECO:0000256" key="5">
    <source>
        <dbReference type="SAM" id="MobiDB-lite"/>
    </source>
</evidence>
<name>A0A1S8KQE2_9LACT</name>
<dbReference type="InterPro" id="IPR000914">
    <property type="entry name" value="SBP_5_dom"/>
</dbReference>
<dbReference type="InterPro" id="IPR023765">
    <property type="entry name" value="SBP_5_CS"/>
</dbReference>
<dbReference type="Gene3D" id="3.40.190.10">
    <property type="entry name" value="Periplasmic binding protein-like II"/>
    <property type="match status" value="1"/>
</dbReference>
<dbReference type="EMBL" id="MUYF01000003">
    <property type="protein sequence ID" value="OOL81954.1"/>
    <property type="molecule type" value="Genomic_DNA"/>
</dbReference>
<dbReference type="GO" id="GO:0043190">
    <property type="term" value="C:ATP-binding cassette (ABC) transporter complex"/>
    <property type="evidence" value="ECO:0007669"/>
    <property type="project" value="InterPro"/>
</dbReference>
<keyword evidence="3" id="KW-0813">Transport</keyword>
<dbReference type="InterPro" id="IPR039424">
    <property type="entry name" value="SBP_5"/>
</dbReference>
<dbReference type="InterPro" id="IPR030678">
    <property type="entry name" value="Peptide/Ni-bd"/>
</dbReference>
<evidence type="ECO:0000256" key="6">
    <source>
        <dbReference type="SAM" id="SignalP"/>
    </source>
</evidence>
<dbReference type="Gene3D" id="3.10.105.10">
    <property type="entry name" value="Dipeptide-binding Protein, Domain 3"/>
    <property type="match status" value="1"/>
</dbReference>
<feature type="domain" description="Solute-binding protein family 5" evidence="7">
    <location>
        <begin position="126"/>
        <end position="520"/>
    </location>
</feature>
<evidence type="ECO:0000313" key="8">
    <source>
        <dbReference type="EMBL" id="OOL81954.1"/>
    </source>
</evidence>
<comment type="caution">
    <text evidence="8">The sequence shown here is derived from an EMBL/GenBank/DDBJ whole genome shotgun (WGS) entry which is preliminary data.</text>
</comment>
<protein>
    <submittedName>
        <fullName evidence="8">Oligopeptide ABC transporter substrate-binding protein</fullName>
    </submittedName>
</protein>
<dbReference type="PANTHER" id="PTHR30290:SF9">
    <property type="entry name" value="OLIGOPEPTIDE-BINDING PROTEIN APPA"/>
    <property type="match status" value="1"/>
</dbReference>
<evidence type="ECO:0000256" key="2">
    <source>
        <dbReference type="ARBA" id="ARBA00005695"/>
    </source>
</evidence>
<evidence type="ECO:0000256" key="4">
    <source>
        <dbReference type="ARBA" id="ARBA00022729"/>
    </source>
</evidence>
<dbReference type="GO" id="GO:0042597">
    <property type="term" value="C:periplasmic space"/>
    <property type="evidence" value="ECO:0007669"/>
    <property type="project" value="UniProtKB-ARBA"/>
</dbReference>
<accession>A0A1S8KQE2</accession>
<feature type="chain" id="PRO_5013204510" evidence="6">
    <location>
        <begin position="31"/>
        <end position="618"/>
    </location>
</feature>
<feature type="signal peptide" evidence="6">
    <location>
        <begin position="1"/>
        <end position="30"/>
    </location>
</feature>
<comment type="similarity">
    <text evidence="2">Belongs to the bacterial solute-binding protein 5 family.</text>
</comment>
<organism evidence="8 9">
    <name type="scientific">Dolosigranulum pigrum</name>
    <dbReference type="NCBI Taxonomy" id="29394"/>
    <lineage>
        <taxon>Bacteria</taxon>
        <taxon>Bacillati</taxon>
        <taxon>Bacillota</taxon>
        <taxon>Bacilli</taxon>
        <taxon>Lactobacillales</taxon>
        <taxon>Carnobacteriaceae</taxon>
        <taxon>Dolosigranulum</taxon>
    </lineage>
</organism>
<dbReference type="Proteomes" id="UP000190409">
    <property type="component" value="Unassembled WGS sequence"/>
</dbReference>
<dbReference type="PROSITE" id="PS01040">
    <property type="entry name" value="SBP_BACTERIAL_5"/>
    <property type="match status" value="1"/>
</dbReference>
<sequence>MKFNKKYAILATTASLTLLLAACGGGNSGANDPATEEVTDENGNDQASTGDRDYTLGYPDHVINEGDPIEGGEIRVGVVTDTPWKGIFSSTHSSDALNNNILGPMAGSLLATGENYELVGGEEYGTAASIEFDEEAKTATITVREGVNWHDGEPVTADDIVFAYEIIGHKDYQGVRYDDDMMNVVGMEEYHNGEADTISGLTLSDDQLTLTIQYKEFTPNMKSAGGGVAAYVEPRHHLENVEIAKFEEADEVRKNPIGFGPFKVKSFSDSAVQYEAYEDYFLGAPKVDSMVLTTVPKSNVVSALKAGDFDWVSDMPADIYESYQDGIPGYTTLGHLENYYAYTGFKLGKWNAEEGKVEYNPDAKMADKNLRKAMAHALDIDQLAETFYSGVRMRATSMIVPNFKEYFNEEIEGFPFDVEKANQLLDEAGYEWEGEPGEGYRLDKDGKPLEIKMIAMTGTDESLYQFYQQSWEAIGLNVQYELLELNAFYEDVQNDKEGVDVYLAAWGVGSDPTPEGLYGPQSAFNFPRFETEEHTALLEKIQSDEAHDPEFRAQAFREWQEYFMDEAPVFPTLWSTKLSLVNNRVSAYIHGSKPGTDKEFETYGLHNVQLLSENPVTE</sequence>
<dbReference type="AlphaFoldDB" id="A0A1S8KQE2"/>
<gene>
    <name evidence="8" type="ORF">BWX42_09860</name>
</gene>
<keyword evidence="4 6" id="KW-0732">Signal</keyword>
<proteinExistence type="inferred from homology"/>
<dbReference type="GO" id="GO:1904680">
    <property type="term" value="F:peptide transmembrane transporter activity"/>
    <property type="evidence" value="ECO:0007669"/>
    <property type="project" value="TreeGrafter"/>
</dbReference>
<dbReference type="GO" id="GO:0015833">
    <property type="term" value="P:peptide transport"/>
    <property type="evidence" value="ECO:0007669"/>
    <property type="project" value="TreeGrafter"/>
</dbReference>
<dbReference type="CDD" id="cd08510">
    <property type="entry name" value="PBP2_Lactococcal_OppA_like"/>
    <property type="match status" value="1"/>
</dbReference>